<feature type="region of interest" description="Disordered" evidence="1">
    <location>
        <begin position="99"/>
        <end position="128"/>
    </location>
</feature>
<gene>
    <name evidence="2" type="ORF">SAMN05421869_13378</name>
</gene>
<evidence type="ECO:0000313" key="3">
    <source>
        <dbReference type="Proteomes" id="UP000199202"/>
    </source>
</evidence>
<evidence type="ECO:0000256" key="1">
    <source>
        <dbReference type="SAM" id="MobiDB-lite"/>
    </source>
</evidence>
<dbReference type="RefSeq" id="WP_143044166.1">
    <property type="nucleotide sequence ID" value="NZ_FNDJ01000033.1"/>
</dbReference>
<dbReference type="Proteomes" id="UP000199202">
    <property type="component" value="Unassembled WGS sequence"/>
</dbReference>
<dbReference type="STRING" id="633440.SAMN05421869_13378"/>
<sequence length="128" mass="12975">MSARVLTTASTLTCPHPPGAVRPPAAHPLTVAGASVLTKADVVGRDVLPACALPVAQGPPQTKTCTKVTSWNGGEAVRLTVNGAGVLLDQGFVAKTDGLDVGVPPDPPQPSLPPKLSATANQTWLRGE</sequence>
<organism evidence="2 3">
    <name type="scientific">Nonomuraea jiangxiensis</name>
    <dbReference type="NCBI Taxonomy" id="633440"/>
    <lineage>
        <taxon>Bacteria</taxon>
        <taxon>Bacillati</taxon>
        <taxon>Actinomycetota</taxon>
        <taxon>Actinomycetes</taxon>
        <taxon>Streptosporangiales</taxon>
        <taxon>Streptosporangiaceae</taxon>
        <taxon>Nonomuraea</taxon>
    </lineage>
</organism>
<protein>
    <submittedName>
        <fullName evidence="2">Uncharacterized protein</fullName>
    </submittedName>
</protein>
<keyword evidence="3" id="KW-1185">Reference proteome</keyword>
<name>A0A1G9P9E3_9ACTN</name>
<dbReference type="AlphaFoldDB" id="A0A1G9P9E3"/>
<feature type="compositionally biased region" description="Polar residues" evidence="1">
    <location>
        <begin position="118"/>
        <end position="128"/>
    </location>
</feature>
<accession>A0A1G9P9E3</accession>
<dbReference type="OrthoDB" id="675629at2"/>
<reference evidence="2 3" key="1">
    <citation type="submission" date="2016-10" db="EMBL/GenBank/DDBJ databases">
        <authorList>
            <person name="de Groot N.N."/>
        </authorList>
    </citation>
    <scope>NUCLEOTIDE SEQUENCE [LARGE SCALE GENOMIC DNA]</scope>
    <source>
        <strain evidence="2 3">CGMCC 4.6533</strain>
    </source>
</reference>
<dbReference type="EMBL" id="FNDJ01000033">
    <property type="protein sequence ID" value="SDL95492.1"/>
    <property type="molecule type" value="Genomic_DNA"/>
</dbReference>
<feature type="compositionally biased region" description="Pro residues" evidence="1">
    <location>
        <begin position="104"/>
        <end position="113"/>
    </location>
</feature>
<evidence type="ECO:0000313" key="2">
    <source>
        <dbReference type="EMBL" id="SDL95492.1"/>
    </source>
</evidence>
<proteinExistence type="predicted"/>